<reference evidence="2" key="1">
    <citation type="submission" date="2023-07" db="EMBL/GenBank/DDBJ databases">
        <title>Sorghum-associated microbial communities from plants grown in Nebraska, USA.</title>
        <authorList>
            <person name="Schachtman D."/>
        </authorList>
    </citation>
    <scope>NUCLEOTIDE SEQUENCE</scope>
    <source>
        <strain evidence="2">DS2360</strain>
    </source>
</reference>
<dbReference type="Pfam" id="PF13602">
    <property type="entry name" value="ADH_zinc_N_2"/>
    <property type="match status" value="1"/>
</dbReference>
<dbReference type="InterPro" id="IPR036291">
    <property type="entry name" value="NAD(P)-bd_dom_sf"/>
</dbReference>
<comment type="caution">
    <text evidence="2">The sequence shown here is derived from an EMBL/GenBank/DDBJ whole genome shotgun (WGS) entry which is preliminary data.</text>
</comment>
<evidence type="ECO:0000313" key="3">
    <source>
        <dbReference type="Proteomes" id="UP001184861"/>
    </source>
</evidence>
<dbReference type="Proteomes" id="UP001184861">
    <property type="component" value="Unassembled WGS sequence"/>
</dbReference>
<dbReference type="PANTHER" id="PTHR11695:SF294">
    <property type="entry name" value="RETICULON-4-INTERACTING PROTEIN 1, MITOCHONDRIAL"/>
    <property type="match status" value="1"/>
</dbReference>
<dbReference type="SUPFAM" id="SSF51735">
    <property type="entry name" value="NAD(P)-binding Rossmann-fold domains"/>
    <property type="match status" value="1"/>
</dbReference>
<dbReference type="PANTHER" id="PTHR11695">
    <property type="entry name" value="ALCOHOL DEHYDROGENASE RELATED"/>
    <property type="match status" value="1"/>
</dbReference>
<dbReference type="EMBL" id="JAVDQY010000001">
    <property type="protein sequence ID" value="MDR6525656.1"/>
    <property type="molecule type" value="Genomic_DNA"/>
</dbReference>
<dbReference type="InterPro" id="IPR050700">
    <property type="entry name" value="YIM1/Zinc_Alcohol_DH_Fams"/>
</dbReference>
<dbReference type="Gene3D" id="3.40.50.720">
    <property type="entry name" value="NAD(P)-binding Rossmann-like Domain"/>
    <property type="match status" value="1"/>
</dbReference>
<organism evidence="2 3">
    <name type="scientific">Chryseobacterium rhizosphaerae</name>
    <dbReference type="NCBI Taxonomy" id="395937"/>
    <lineage>
        <taxon>Bacteria</taxon>
        <taxon>Pseudomonadati</taxon>
        <taxon>Bacteroidota</taxon>
        <taxon>Flavobacteriia</taxon>
        <taxon>Flavobacteriales</taxon>
        <taxon>Weeksellaceae</taxon>
        <taxon>Chryseobacterium group</taxon>
        <taxon>Chryseobacterium</taxon>
    </lineage>
</organism>
<name>A0AAE3Y8Y3_9FLAO</name>
<dbReference type="CDD" id="cd05289">
    <property type="entry name" value="MDR_like_2"/>
    <property type="match status" value="1"/>
</dbReference>
<evidence type="ECO:0000259" key="1">
    <source>
        <dbReference type="SMART" id="SM00829"/>
    </source>
</evidence>
<dbReference type="InterPro" id="IPR011032">
    <property type="entry name" value="GroES-like_sf"/>
</dbReference>
<gene>
    <name evidence="2" type="ORF">J2787_001026</name>
</gene>
<dbReference type="AlphaFoldDB" id="A0AAE3Y8Y3"/>
<feature type="domain" description="Enoyl reductase (ER)" evidence="1">
    <location>
        <begin position="10"/>
        <end position="313"/>
    </location>
</feature>
<dbReference type="RefSeq" id="WP_309945118.1">
    <property type="nucleotide sequence ID" value="NZ_JAVDQY010000001.1"/>
</dbReference>
<accession>A0AAE3Y8Y3</accession>
<dbReference type="InterPro" id="IPR013154">
    <property type="entry name" value="ADH-like_N"/>
</dbReference>
<dbReference type="GO" id="GO:0016491">
    <property type="term" value="F:oxidoreductase activity"/>
    <property type="evidence" value="ECO:0007669"/>
    <property type="project" value="InterPro"/>
</dbReference>
<dbReference type="Pfam" id="PF08240">
    <property type="entry name" value="ADH_N"/>
    <property type="match status" value="1"/>
</dbReference>
<dbReference type="Gene3D" id="3.90.180.10">
    <property type="entry name" value="Medium-chain alcohol dehydrogenases, catalytic domain"/>
    <property type="match status" value="1"/>
</dbReference>
<dbReference type="SUPFAM" id="SSF50129">
    <property type="entry name" value="GroES-like"/>
    <property type="match status" value="1"/>
</dbReference>
<dbReference type="SMART" id="SM00829">
    <property type="entry name" value="PKS_ER"/>
    <property type="match status" value="1"/>
</dbReference>
<sequence length="315" mass="34535">MKAIVLEKFGDVENLVEREIEKPAVKDKEVLIRVKAVSINPVDVKVRSRHAPLAEDLAQYNPLILGWDISGVVVELGNEVSQFQVGDEVFGMINFVGHGKAYAEYVAAPADQLAVKPKNITHIEAAASTLAALTAWQAFDSYGKLRTTDKVLIHAASGGVGHFAVQIAKHIGAHVTATSSASNRDFVLGLGADEHIDYKTTRFENILDDIDFVLESIGGDNFQKSVQVLKPFGSIVTLPSGHTLENEMAAQEKKLHACYFMAVYSSGRDMQHIASLLEKGIIRPHISHVFRFDEMRKAHLQVETGRTIGKVVVEL</sequence>
<evidence type="ECO:0000313" key="2">
    <source>
        <dbReference type="EMBL" id="MDR6525656.1"/>
    </source>
</evidence>
<proteinExistence type="predicted"/>
<protein>
    <submittedName>
        <fullName evidence="2">NADPH:quinone reductase-like Zn-dependent oxidoreductase</fullName>
    </submittedName>
</protein>
<dbReference type="InterPro" id="IPR020843">
    <property type="entry name" value="ER"/>
</dbReference>